<dbReference type="Gene3D" id="1.10.150.280">
    <property type="entry name" value="AF1531-like domain"/>
    <property type="match status" value="1"/>
</dbReference>
<dbReference type="SMART" id="SM00278">
    <property type="entry name" value="HhH1"/>
    <property type="match status" value="2"/>
</dbReference>
<dbReference type="InterPro" id="IPR010994">
    <property type="entry name" value="RuvA_2-like"/>
</dbReference>
<dbReference type="AlphaFoldDB" id="A0A7I8DPX6"/>
<feature type="domain" description="Helix-hairpin-helix DNA-binding motif class 1" evidence="1">
    <location>
        <begin position="170"/>
        <end position="189"/>
    </location>
</feature>
<gene>
    <name evidence="2" type="primary">comEA</name>
    <name evidence="2" type="ORF">bsdcttw_34900</name>
</gene>
<dbReference type="GO" id="GO:0003677">
    <property type="term" value="F:DNA binding"/>
    <property type="evidence" value="ECO:0007669"/>
    <property type="project" value="InterPro"/>
</dbReference>
<dbReference type="PANTHER" id="PTHR21180">
    <property type="entry name" value="ENDONUCLEASE/EXONUCLEASE/PHOSPHATASE FAMILY DOMAIN-CONTAINING PROTEIN 1"/>
    <property type="match status" value="1"/>
</dbReference>
<reference evidence="2 3" key="1">
    <citation type="submission" date="2020-08" db="EMBL/GenBank/DDBJ databases">
        <title>Draft genome sequencing of an Anaerocolumna strain isolated from anoxic soil subjected to BSD treatment.</title>
        <authorList>
            <person name="Uek A."/>
            <person name="Tonouchi A."/>
        </authorList>
    </citation>
    <scope>NUCLEOTIDE SEQUENCE [LARGE SCALE GENOMIC DNA]</scope>
    <source>
        <strain evidence="2 3">CTTW</strain>
    </source>
</reference>
<keyword evidence="3" id="KW-1185">Reference proteome</keyword>
<reference evidence="2 3" key="2">
    <citation type="submission" date="2020-08" db="EMBL/GenBank/DDBJ databases">
        <authorList>
            <person name="Ueki A."/>
            <person name="Tonouchi A."/>
        </authorList>
    </citation>
    <scope>NUCLEOTIDE SEQUENCE [LARGE SCALE GENOMIC DNA]</scope>
    <source>
        <strain evidence="2 3">CTTW</strain>
    </source>
</reference>
<dbReference type="Proteomes" id="UP000515703">
    <property type="component" value="Chromosome"/>
</dbReference>
<dbReference type="PROSITE" id="PS51257">
    <property type="entry name" value="PROKAR_LIPOPROTEIN"/>
    <property type="match status" value="1"/>
</dbReference>
<dbReference type="InterPro" id="IPR051675">
    <property type="entry name" value="Endo/Exo/Phosphatase_dom_1"/>
</dbReference>
<dbReference type="NCBIfam" id="TIGR00426">
    <property type="entry name" value="competence protein ComEA helix-hairpin-helix repeat region"/>
    <property type="match status" value="1"/>
</dbReference>
<organism evidence="2 3">
    <name type="scientific">Anaerocolumna chitinilytica</name>
    <dbReference type="NCBI Taxonomy" id="1727145"/>
    <lineage>
        <taxon>Bacteria</taxon>
        <taxon>Bacillati</taxon>
        <taxon>Bacillota</taxon>
        <taxon>Clostridia</taxon>
        <taxon>Lachnospirales</taxon>
        <taxon>Lachnospiraceae</taxon>
        <taxon>Anaerocolumna</taxon>
    </lineage>
</organism>
<evidence type="ECO:0000313" key="3">
    <source>
        <dbReference type="Proteomes" id="UP000515703"/>
    </source>
</evidence>
<dbReference type="SUPFAM" id="SSF47781">
    <property type="entry name" value="RuvA domain 2-like"/>
    <property type="match status" value="1"/>
</dbReference>
<proteinExistence type="predicted"/>
<dbReference type="GO" id="GO:0015628">
    <property type="term" value="P:protein secretion by the type II secretion system"/>
    <property type="evidence" value="ECO:0007669"/>
    <property type="project" value="TreeGrafter"/>
</dbReference>
<dbReference type="EMBL" id="AP023368">
    <property type="protein sequence ID" value="BCK00450.1"/>
    <property type="molecule type" value="Genomic_DNA"/>
</dbReference>
<dbReference type="Pfam" id="PF12836">
    <property type="entry name" value="HHH_3"/>
    <property type="match status" value="1"/>
</dbReference>
<dbReference type="Pfam" id="PF10531">
    <property type="entry name" value="SLBB"/>
    <property type="match status" value="1"/>
</dbReference>
<dbReference type="InterPro" id="IPR003583">
    <property type="entry name" value="Hlx-hairpin-Hlx_DNA-bd_motif"/>
</dbReference>
<dbReference type="SUPFAM" id="SSF142984">
    <property type="entry name" value="Nqo1 middle domain-like"/>
    <property type="match status" value="1"/>
</dbReference>
<dbReference type="RefSeq" id="WP_185256120.1">
    <property type="nucleotide sequence ID" value="NZ_AP023368.1"/>
</dbReference>
<feature type="domain" description="Helix-hairpin-helix DNA-binding motif class 1" evidence="1">
    <location>
        <begin position="200"/>
        <end position="219"/>
    </location>
</feature>
<sequence length="223" mass="24425">MKKKYKYLKAGLIAVFLVLTGIIYSCQRIGKEQADSTLGTPLAAEETMQADALIDLPKDSDNKNEDITVTPTTEAYYVHICGAVKKPGVYEVSSGARIFEIVEMADGFTKDADEEYVNQAASIEDGQQIYIPTKDEVLNGEFEDKENVAGTGQTTAENSGKININTATKDELCTLPGIGDAKADSIINYRTDHGNFQSIEELKEINGIKDAVYNKIKDKIVIK</sequence>
<dbReference type="InterPro" id="IPR019554">
    <property type="entry name" value="Soluble_ligand-bd"/>
</dbReference>
<evidence type="ECO:0000259" key="1">
    <source>
        <dbReference type="SMART" id="SM00278"/>
    </source>
</evidence>
<dbReference type="PANTHER" id="PTHR21180:SF32">
    <property type="entry name" value="ENDONUCLEASE_EXONUCLEASE_PHOSPHATASE FAMILY DOMAIN-CONTAINING PROTEIN 1"/>
    <property type="match status" value="1"/>
</dbReference>
<dbReference type="GO" id="GO:0015627">
    <property type="term" value="C:type II protein secretion system complex"/>
    <property type="evidence" value="ECO:0007669"/>
    <property type="project" value="TreeGrafter"/>
</dbReference>
<name>A0A7I8DPX6_9FIRM</name>
<evidence type="ECO:0000313" key="2">
    <source>
        <dbReference type="EMBL" id="BCK00450.1"/>
    </source>
</evidence>
<dbReference type="KEGG" id="acht:bsdcttw_34900"/>
<dbReference type="InterPro" id="IPR004509">
    <property type="entry name" value="Competence_ComEA_HhH"/>
</dbReference>
<dbReference type="Gene3D" id="3.10.560.10">
    <property type="entry name" value="Outer membrane lipoprotein wza domain like"/>
    <property type="match status" value="1"/>
</dbReference>
<dbReference type="GO" id="GO:0006281">
    <property type="term" value="P:DNA repair"/>
    <property type="evidence" value="ECO:0007669"/>
    <property type="project" value="InterPro"/>
</dbReference>
<protein>
    <submittedName>
        <fullName evidence="2">Competence protein ComEA</fullName>
    </submittedName>
</protein>
<accession>A0A7I8DPX6</accession>